<evidence type="ECO:0000259" key="8">
    <source>
        <dbReference type="Pfam" id="PF21365"/>
    </source>
</evidence>
<dbReference type="Pfam" id="PF21365">
    <property type="entry name" value="Glyco_hydro_31_3rd"/>
    <property type="match status" value="1"/>
</dbReference>
<keyword evidence="2" id="KW-0326">Glycosidase</keyword>
<dbReference type="GO" id="GO:0030246">
    <property type="term" value="F:carbohydrate binding"/>
    <property type="evidence" value="ECO:0007669"/>
    <property type="project" value="InterPro"/>
</dbReference>
<comment type="similarity">
    <text evidence="1 2">Belongs to the glycosyl hydrolase 31 family.</text>
</comment>
<keyword evidence="10" id="KW-1185">Reference proteome</keyword>
<dbReference type="GO" id="GO:0005975">
    <property type="term" value="P:carbohydrate metabolic process"/>
    <property type="evidence" value="ECO:0007669"/>
    <property type="project" value="InterPro"/>
</dbReference>
<keyword evidence="2 9" id="KW-0378">Hydrolase</keyword>
<sequence length="972" mass="107253">MPLHVTRLLPLLLLTTAAPALAQREGGAPPTTDPFQRPEAPISSIGNYQSHALQGRVLTIRTTSGATVRVQPWFAPGAGFSGEAYRVDFYPSGSPAPRDSSVSLRLQRPITAFSSAPGRGQAITQQPKLQQLATALRVNPQPLGGLLEVVVQKNPLRISFMRGADTLLADAGGLYTRQANLATAAGGAGVSFRLSSTEHLYGTGSRALPVDRRGRKLALYNVAHYAYQNGDPQLNTTLPVVLSSRGYGLFFDNHAPGTFDLGATEPNVLRYDGEGLEQLTYYLLVGEAPRPNQGAADVESQPFQQVLEAYTTLTGTQPLPPRWALGLIQSRFGYRTQAETEGIAQKMRAANFPIDGVVLDLYWFGGTKRQGDFAWDAPNFPNPMRMMRRLDSVGVKTILISEPYVMRTSRNDALVRSRGLVGRDQKGQPYTVESFWAGPATLLDMFRPATRQWMWEQYDRLKRDGVGGWWFDLGEPENQPFDMVYDGGPTRQIHNAYGQAWASILSENHYAKYPTERLFLLARSGWAGMQRHSIFPWSGDINRSWSGYQAQVPIMLGMGLSGVGYMHSDAGGFCVGPYDAELYTRWLQHSSLSPILRPHGEGVPPEPVYYPEPYQSTVRRYVRLRYSLLPYLYTLAHDNTITGAPLARPMNYEHPTDERLANLNDQYLLGRDLLVAPVTQPGQRRRNVVLPPGTWADYRTGAPVRGGQTIGAASPLGEIPLLVRAGALLPLAPVGLNTTQAPTDTLYVRYYAAPGVKFSESKLYEDDGKNAQALAAEQYRRWALRANNTGAELQLTLGQELYPGKGYPNEPARRTVQWWIPRVAAAPASATLNGQPLASSAWQYDVATRTLRINTPQARGQNVELALRGLRLLPAEAVQPDRAPVAFTLGAVADRSTNSGTEVQYQVHRPGQYNVQVRNATGKVVRTLAANGTTPGERTLRWDTQNDQKQPVPAGVYYFEAQGQRQRILVMR</sequence>
<dbReference type="EMBL" id="CP032317">
    <property type="protein sequence ID" value="AYA35713.1"/>
    <property type="molecule type" value="Genomic_DNA"/>
</dbReference>
<dbReference type="InterPro" id="IPR000322">
    <property type="entry name" value="Glyco_hydro_31_TIM"/>
</dbReference>
<evidence type="ECO:0000259" key="6">
    <source>
        <dbReference type="Pfam" id="PF13802"/>
    </source>
</evidence>
<dbReference type="AlphaFoldDB" id="A0A3B7QWV5"/>
<evidence type="ECO:0000256" key="2">
    <source>
        <dbReference type="RuleBase" id="RU361185"/>
    </source>
</evidence>
<dbReference type="Pfam" id="PF13860">
    <property type="entry name" value="FlgD_ig"/>
    <property type="match status" value="1"/>
</dbReference>
<reference evidence="9 10" key="1">
    <citation type="submission" date="2018-09" db="EMBL/GenBank/DDBJ databases">
        <title>Hymenobacter medium sp. nov., isolated from R2A medium.</title>
        <authorList>
            <person name="Yingchao G."/>
        </authorList>
    </citation>
    <scope>NUCLEOTIDE SEQUENCE [LARGE SCALE GENOMIC DNA]</scope>
    <source>
        <strain evidence="10">sh-6</strain>
    </source>
</reference>
<proteinExistence type="inferred from homology"/>
<name>A0A3B7QWV5_9BACT</name>
<feature type="domain" description="Glycosyl hydrolase family 31 C-terminal" evidence="8">
    <location>
        <begin position="643"/>
        <end position="728"/>
    </location>
</feature>
<evidence type="ECO:0000256" key="3">
    <source>
        <dbReference type="SAM" id="MobiDB-lite"/>
    </source>
</evidence>
<dbReference type="SUPFAM" id="SSF51445">
    <property type="entry name" value="(Trans)glycosidases"/>
    <property type="match status" value="1"/>
</dbReference>
<dbReference type="InterPro" id="IPR025887">
    <property type="entry name" value="Glyco_hydro_31_N_dom"/>
</dbReference>
<evidence type="ECO:0000313" key="10">
    <source>
        <dbReference type="Proteomes" id="UP000262802"/>
    </source>
</evidence>
<evidence type="ECO:0000259" key="5">
    <source>
        <dbReference type="Pfam" id="PF01055"/>
    </source>
</evidence>
<keyword evidence="4" id="KW-0732">Signal</keyword>
<dbReference type="CDD" id="cd14752">
    <property type="entry name" value="GH31_N"/>
    <property type="match status" value="1"/>
</dbReference>
<dbReference type="Gene3D" id="2.60.40.4070">
    <property type="match status" value="1"/>
</dbReference>
<dbReference type="Gene3D" id="3.20.20.80">
    <property type="entry name" value="Glycosidases"/>
    <property type="match status" value="1"/>
</dbReference>
<dbReference type="SUPFAM" id="SSF51011">
    <property type="entry name" value="Glycosyl hydrolase domain"/>
    <property type="match status" value="1"/>
</dbReference>
<dbReference type="GO" id="GO:0004553">
    <property type="term" value="F:hydrolase activity, hydrolyzing O-glycosyl compounds"/>
    <property type="evidence" value="ECO:0007669"/>
    <property type="project" value="InterPro"/>
</dbReference>
<dbReference type="InterPro" id="IPR048395">
    <property type="entry name" value="Glyco_hydro_31_C"/>
</dbReference>
<dbReference type="SUPFAM" id="SSF74650">
    <property type="entry name" value="Galactose mutarotase-like"/>
    <property type="match status" value="1"/>
</dbReference>
<feature type="region of interest" description="Disordered" evidence="3">
    <location>
        <begin position="23"/>
        <end position="43"/>
    </location>
</feature>
<dbReference type="Pfam" id="PF13802">
    <property type="entry name" value="Gal_mutarotas_2"/>
    <property type="match status" value="1"/>
</dbReference>
<evidence type="ECO:0000259" key="7">
    <source>
        <dbReference type="Pfam" id="PF13860"/>
    </source>
</evidence>
<evidence type="ECO:0000313" key="9">
    <source>
        <dbReference type="EMBL" id="AYA35713.1"/>
    </source>
</evidence>
<dbReference type="InterPro" id="IPR025965">
    <property type="entry name" value="FlgD/Vpr_Ig-like"/>
</dbReference>
<evidence type="ECO:0000256" key="4">
    <source>
        <dbReference type="SAM" id="SignalP"/>
    </source>
</evidence>
<dbReference type="InterPro" id="IPR013780">
    <property type="entry name" value="Glyco_hydro_b"/>
</dbReference>
<feature type="chain" id="PRO_5017669124" evidence="4">
    <location>
        <begin position="23"/>
        <end position="972"/>
    </location>
</feature>
<dbReference type="Gene3D" id="2.60.40.1760">
    <property type="entry name" value="glycosyl hydrolase (family 31)"/>
    <property type="match status" value="1"/>
</dbReference>
<dbReference type="Pfam" id="PF01055">
    <property type="entry name" value="Glyco_hydro_31_2nd"/>
    <property type="match status" value="1"/>
</dbReference>
<organism evidence="9 10">
    <name type="scientific">Hymenobacter oligotrophus</name>
    <dbReference type="NCBI Taxonomy" id="2319843"/>
    <lineage>
        <taxon>Bacteria</taxon>
        <taxon>Pseudomonadati</taxon>
        <taxon>Bacteroidota</taxon>
        <taxon>Cytophagia</taxon>
        <taxon>Cytophagales</taxon>
        <taxon>Hymenobacteraceae</taxon>
        <taxon>Hymenobacter</taxon>
    </lineage>
</organism>
<accession>A0A3B7QWV5</accession>
<feature type="domain" description="FlgD/Vpr Ig-like" evidence="7">
    <location>
        <begin position="907"/>
        <end position="965"/>
    </location>
</feature>
<feature type="domain" description="Glycoside hydrolase family 31 N-terminal" evidence="6">
    <location>
        <begin position="86"/>
        <end position="260"/>
    </location>
</feature>
<evidence type="ECO:0000256" key="1">
    <source>
        <dbReference type="ARBA" id="ARBA00007806"/>
    </source>
</evidence>
<gene>
    <name evidence="9" type="ORF">D3Y59_00775</name>
</gene>
<dbReference type="InterPro" id="IPR011013">
    <property type="entry name" value="Gal_mutarotase_sf_dom"/>
</dbReference>
<dbReference type="PANTHER" id="PTHR43863:SF2">
    <property type="entry name" value="MALTASE-GLUCOAMYLASE"/>
    <property type="match status" value="1"/>
</dbReference>
<dbReference type="OrthoDB" id="176168at2"/>
<feature type="domain" description="Glycoside hydrolase family 31 TIM barrel" evidence="5">
    <location>
        <begin position="318"/>
        <end position="635"/>
    </location>
</feature>
<protein>
    <submittedName>
        <fullName evidence="9">Glycosyl hydrolase</fullName>
    </submittedName>
</protein>
<dbReference type="RefSeq" id="WP_119443304.1">
    <property type="nucleotide sequence ID" value="NZ_CP032317.1"/>
</dbReference>
<dbReference type="InterPro" id="IPR017853">
    <property type="entry name" value="GH"/>
</dbReference>
<dbReference type="Gene3D" id="2.60.40.1180">
    <property type="entry name" value="Golgi alpha-mannosidase II"/>
    <property type="match status" value="2"/>
</dbReference>
<dbReference type="KEGG" id="hyh:D3Y59_00775"/>
<dbReference type="PANTHER" id="PTHR43863">
    <property type="entry name" value="HYDROLASE, PUTATIVE (AFU_ORTHOLOGUE AFUA_1G03140)-RELATED"/>
    <property type="match status" value="1"/>
</dbReference>
<dbReference type="Proteomes" id="UP000262802">
    <property type="component" value="Chromosome"/>
</dbReference>
<dbReference type="InterPro" id="IPR051816">
    <property type="entry name" value="Glycosyl_Hydrolase_31"/>
</dbReference>
<feature type="signal peptide" evidence="4">
    <location>
        <begin position="1"/>
        <end position="22"/>
    </location>
</feature>